<evidence type="ECO:0000313" key="3">
    <source>
        <dbReference type="Proteomes" id="UP001165366"/>
    </source>
</evidence>
<evidence type="ECO:0000256" key="1">
    <source>
        <dbReference type="SAM" id="Phobius"/>
    </source>
</evidence>
<feature type="transmembrane region" description="Helical" evidence="1">
    <location>
        <begin position="47"/>
        <end position="69"/>
    </location>
</feature>
<evidence type="ECO:0000313" key="2">
    <source>
        <dbReference type="EMBL" id="MCG2590189.1"/>
    </source>
</evidence>
<reference evidence="2" key="2">
    <citation type="submission" date="2024-05" db="EMBL/GenBank/DDBJ databases">
        <title>Rhodohalobacter halophilus gen. nov., sp. nov., a moderately halophilic member of the family Balneolaceae.</title>
        <authorList>
            <person name="Xia J."/>
        </authorList>
    </citation>
    <scope>NUCLEOTIDE SEQUENCE</scope>
    <source>
        <strain evidence="2">WB101</strain>
    </source>
</reference>
<keyword evidence="3" id="KW-1185">Reference proteome</keyword>
<proteinExistence type="predicted"/>
<dbReference type="EMBL" id="JAKLWS010000027">
    <property type="protein sequence ID" value="MCG2590189.1"/>
    <property type="molecule type" value="Genomic_DNA"/>
</dbReference>
<keyword evidence="1" id="KW-1133">Transmembrane helix</keyword>
<sequence length="106" mass="12692">MDKNTERELREKLQEEERKRALNRHFGENYNKYAEAAIIFFGTLGPLYFLFYLAHWVFMFNFGIAIGFLDININWVAPLIHGVIWIAAIFSVYRKRSILDDLYKRL</sequence>
<dbReference type="Proteomes" id="UP001165366">
    <property type="component" value="Unassembled WGS sequence"/>
</dbReference>
<dbReference type="RefSeq" id="WP_237855548.1">
    <property type="nucleotide sequence ID" value="NZ_JAKLWS010000027.1"/>
</dbReference>
<gene>
    <name evidence="2" type="ORF">L6773_16550</name>
</gene>
<reference evidence="2" key="1">
    <citation type="submission" date="2022-01" db="EMBL/GenBank/DDBJ databases">
        <authorList>
            <person name="Wang Y."/>
        </authorList>
    </citation>
    <scope>NUCLEOTIDE SEQUENCE</scope>
    <source>
        <strain evidence="2">WB101</strain>
    </source>
</reference>
<keyword evidence="1" id="KW-0812">Transmembrane</keyword>
<comment type="caution">
    <text evidence="2">The sequence shown here is derived from an EMBL/GenBank/DDBJ whole genome shotgun (WGS) entry which is preliminary data.</text>
</comment>
<accession>A0ABS9KH61</accession>
<protein>
    <recommendedName>
        <fullName evidence="4">2TM domain-containing protein</fullName>
    </recommendedName>
</protein>
<name>A0ABS9KH61_9BACT</name>
<feature type="transmembrane region" description="Helical" evidence="1">
    <location>
        <begin position="75"/>
        <end position="93"/>
    </location>
</feature>
<evidence type="ECO:0008006" key="4">
    <source>
        <dbReference type="Google" id="ProtNLM"/>
    </source>
</evidence>
<keyword evidence="1" id="KW-0472">Membrane</keyword>
<organism evidence="2 3">
    <name type="scientific">Rhodohalobacter sulfatireducens</name>
    <dbReference type="NCBI Taxonomy" id="2911366"/>
    <lineage>
        <taxon>Bacteria</taxon>
        <taxon>Pseudomonadati</taxon>
        <taxon>Balneolota</taxon>
        <taxon>Balneolia</taxon>
        <taxon>Balneolales</taxon>
        <taxon>Balneolaceae</taxon>
        <taxon>Rhodohalobacter</taxon>
    </lineage>
</organism>